<dbReference type="InterPro" id="IPR003593">
    <property type="entry name" value="AAA+_ATPase"/>
</dbReference>
<dbReference type="SUPFAM" id="SSF52540">
    <property type="entry name" value="P-loop containing nucleoside triphosphate hydrolases"/>
    <property type="match status" value="2"/>
</dbReference>
<dbReference type="SMART" id="SM00382">
    <property type="entry name" value="AAA"/>
    <property type="match status" value="2"/>
</dbReference>
<evidence type="ECO:0000313" key="10">
    <source>
        <dbReference type="Proteomes" id="UP000326837"/>
    </source>
</evidence>
<dbReference type="PROSITE" id="PS51146">
    <property type="entry name" value="KAIC"/>
    <property type="match status" value="2"/>
</dbReference>
<dbReference type="AlphaFoldDB" id="A0A5K7XDE1"/>
<dbReference type="RefSeq" id="WP_152100063.1">
    <property type="nucleotide sequence ID" value="NZ_AP021861.1"/>
</dbReference>
<dbReference type="InterPro" id="IPR027417">
    <property type="entry name" value="P-loop_NTPase"/>
</dbReference>
<feature type="domain" description="KaiC" evidence="8">
    <location>
        <begin position="250"/>
        <end position="486"/>
    </location>
</feature>
<dbReference type="GO" id="GO:0004674">
    <property type="term" value="F:protein serine/threonine kinase activity"/>
    <property type="evidence" value="ECO:0007669"/>
    <property type="project" value="UniProtKB-EC"/>
</dbReference>
<dbReference type="PIRSF" id="PIRSF039117">
    <property type="entry name" value="KaiC"/>
    <property type="match status" value="1"/>
</dbReference>
<dbReference type="InterPro" id="IPR014774">
    <property type="entry name" value="KaiC-like_dom"/>
</dbReference>
<feature type="domain" description="KaiC" evidence="8">
    <location>
        <begin position="9"/>
        <end position="248"/>
    </location>
</feature>
<evidence type="ECO:0000313" key="9">
    <source>
        <dbReference type="EMBL" id="BBO34498.1"/>
    </source>
</evidence>
<keyword evidence="4" id="KW-0677">Repeat</keyword>
<evidence type="ECO:0000256" key="6">
    <source>
        <dbReference type="ARBA" id="ARBA00022801"/>
    </source>
</evidence>
<dbReference type="InterPro" id="IPR010624">
    <property type="entry name" value="KaiC_dom"/>
</dbReference>
<dbReference type="KEGG" id="lpav:PLANPX_4110"/>
<name>A0A5K7XDE1_9BACT</name>
<keyword evidence="5" id="KW-0418">Kinase</keyword>
<keyword evidence="2" id="KW-0597">Phosphoprotein</keyword>
<dbReference type="InterPro" id="IPR020588">
    <property type="entry name" value="RecA_ATP-bd"/>
</dbReference>
<dbReference type="GO" id="GO:0003677">
    <property type="term" value="F:DNA binding"/>
    <property type="evidence" value="ECO:0007669"/>
    <property type="project" value="InterPro"/>
</dbReference>
<dbReference type="Pfam" id="PF06745">
    <property type="entry name" value="ATPase"/>
    <property type="match status" value="2"/>
</dbReference>
<gene>
    <name evidence="9" type="ORF">PLANPX_4110</name>
</gene>
<evidence type="ECO:0000259" key="8">
    <source>
        <dbReference type="PROSITE" id="PS51146"/>
    </source>
</evidence>
<dbReference type="PROSITE" id="PS50162">
    <property type="entry name" value="RECA_2"/>
    <property type="match status" value="1"/>
</dbReference>
<reference evidence="10" key="1">
    <citation type="submission" date="2019-10" db="EMBL/GenBank/DDBJ databases">
        <title>Lacipirellula parvula gen. nov., sp. nov., representing a lineage of planctomycetes widespread in freshwater anoxic habitats, and description of the family Lacipirellulaceae.</title>
        <authorList>
            <person name="Dedysh S.N."/>
            <person name="Kulichevskaya I.S."/>
            <person name="Beletsky A.V."/>
            <person name="Rakitin A.L."/>
            <person name="Mardanov A.V."/>
            <person name="Ivanova A.A."/>
            <person name="Saltykova V.X."/>
            <person name="Rijpstra W.I.C."/>
            <person name="Sinninghe Damste J.S."/>
            <person name="Ravin N.V."/>
        </authorList>
    </citation>
    <scope>NUCLEOTIDE SEQUENCE [LARGE SCALE GENOMIC DNA]</scope>
    <source>
        <strain evidence="10">PX69</strain>
    </source>
</reference>
<dbReference type="EC" id="2.7.11.1" evidence="1"/>
<sequence length="504" mass="54923">MTTPDLDPPPLTTGIAGLNDILRGGFPADCVYMVAGTPGTGKTTLALQFLLEGVKEGESCLYITLSETRREIEKVARSHGWDLSGLNICELIPTEGNLSADAQLTVFNPSEFELGETTEAMIAEVKRCSPKRVVLDSLSELRLVAQNSLRYRRQILALKQYFAGRDCTVLMLDDCTGSVADDQLESIAHGVVNLEHLANQYGAERRRLRVVKLRGVAFRGGYHDFTIRKGGLDVFPRLVAAEHHNEFADRDLPSEITALDSLLCGGLPAGTSTLMLGPAGTGKSTIATKFAMAAVERNERAVMFVFDENIGTFRSRSRKLGIGIEPYMTNGMLSVQQVDPAELSSGEFCTIVRRAVEGHGGSIPAKVVIIDSLNGYLNAMPEEKFLTAQLHELLAFLGQNGVVTIMTVTQAGMVGAMQSPVDTTYLADNVILFRFFEARGEVRRAISVVKKRSGKHELTIRELEINDRGIQIGEPLIDFQGVLTGVPTFVGKPSDLIKQDRHGV</sequence>
<dbReference type="Gene3D" id="3.40.50.300">
    <property type="entry name" value="P-loop containing nucleotide triphosphate hydrolases"/>
    <property type="match status" value="2"/>
</dbReference>
<dbReference type="GO" id="GO:0005524">
    <property type="term" value="F:ATP binding"/>
    <property type="evidence" value="ECO:0007669"/>
    <property type="project" value="InterPro"/>
</dbReference>
<evidence type="ECO:0000259" key="7">
    <source>
        <dbReference type="PROSITE" id="PS50162"/>
    </source>
</evidence>
<proteinExistence type="predicted"/>
<evidence type="ECO:0000256" key="3">
    <source>
        <dbReference type="ARBA" id="ARBA00022679"/>
    </source>
</evidence>
<dbReference type="PANTHER" id="PTHR42926">
    <property type="match status" value="1"/>
</dbReference>
<evidence type="ECO:0000256" key="1">
    <source>
        <dbReference type="ARBA" id="ARBA00012513"/>
    </source>
</evidence>
<dbReference type="EMBL" id="AP021861">
    <property type="protein sequence ID" value="BBO34498.1"/>
    <property type="molecule type" value="Genomic_DNA"/>
</dbReference>
<protein>
    <recommendedName>
        <fullName evidence="1">non-specific serine/threonine protein kinase</fullName>
        <ecNumber evidence="1">2.7.11.1</ecNumber>
    </recommendedName>
</protein>
<feature type="domain" description="RecA family profile 1" evidence="7">
    <location>
        <begin position="7"/>
        <end position="67"/>
    </location>
</feature>
<keyword evidence="10" id="KW-1185">Reference proteome</keyword>
<dbReference type="CDD" id="cd19488">
    <property type="entry name" value="KaiC-like_N"/>
    <property type="match status" value="1"/>
</dbReference>
<evidence type="ECO:0000256" key="4">
    <source>
        <dbReference type="ARBA" id="ARBA00022737"/>
    </source>
</evidence>
<dbReference type="GO" id="GO:0006281">
    <property type="term" value="P:DNA repair"/>
    <property type="evidence" value="ECO:0007669"/>
    <property type="project" value="InterPro"/>
</dbReference>
<organism evidence="9 10">
    <name type="scientific">Lacipirellula parvula</name>
    <dbReference type="NCBI Taxonomy" id="2650471"/>
    <lineage>
        <taxon>Bacteria</taxon>
        <taxon>Pseudomonadati</taxon>
        <taxon>Planctomycetota</taxon>
        <taxon>Planctomycetia</taxon>
        <taxon>Pirellulales</taxon>
        <taxon>Lacipirellulaceae</taxon>
        <taxon>Lacipirellula</taxon>
    </lineage>
</organism>
<dbReference type="Proteomes" id="UP000326837">
    <property type="component" value="Chromosome"/>
</dbReference>
<evidence type="ECO:0000256" key="5">
    <source>
        <dbReference type="ARBA" id="ARBA00022777"/>
    </source>
</evidence>
<accession>A0A5K7XDE1</accession>
<dbReference type="PANTHER" id="PTHR42926:SF1">
    <property type="entry name" value="CIRCADIAN CLOCK OSCILLATOR PROTEIN KAIC 1"/>
    <property type="match status" value="1"/>
</dbReference>
<evidence type="ECO:0000256" key="2">
    <source>
        <dbReference type="ARBA" id="ARBA00022553"/>
    </source>
</evidence>
<dbReference type="InterPro" id="IPR030665">
    <property type="entry name" value="KaiC"/>
</dbReference>
<keyword evidence="3" id="KW-0808">Transferase</keyword>
<dbReference type="GO" id="GO:0140664">
    <property type="term" value="F:ATP-dependent DNA damage sensor activity"/>
    <property type="evidence" value="ECO:0007669"/>
    <property type="project" value="InterPro"/>
</dbReference>
<dbReference type="InterPro" id="IPR051347">
    <property type="entry name" value="Circadian_clock_KaiC-rel"/>
</dbReference>
<dbReference type="GO" id="GO:0016787">
    <property type="term" value="F:hydrolase activity"/>
    <property type="evidence" value="ECO:0007669"/>
    <property type="project" value="UniProtKB-KW"/>
</dbReference>
<keyword evidence="6" id="KW-0378">Hydrolase</keyword>